<keyword evidence="2" id="KW-1185">Reference proteome</keyword>
<accession>A0AAV8X217</accession>
<reference evidence="1" key="1">
    <citation type="journal article" date="2023" name="Insect Mol. Biol.">
        <title>Genome sequencing provides insights into the evolution of gene families encoding plant cell wall-degrading enzymes in longhorned beetles.</title>
        <authorList>
            <person name="Shin N.R."/>
            <person name="Okamura Y."/>
            <person name="Kirsch R."/>
            <person name="Pauchet Y."/>
        </authorList>
    </citation>
    <scope>NUCLEOTIDE SEQUENCE</scope>
    <source>
        <strain evidence="1">RBIC_L_NR</strain>
    </source>
</reference>
<name>A0AAV8X217_9CUCU</name>
<comment type="caution">
    <text evidence="1">The sequence shown here is derived from an EMBL/GenBank/DDBJ whole genome shotgun (WGS) entry which is preliminary data.</text>
</comment>
<evidence type="ECO:0000313" key="1">
    <source>
        <dbReference type="EMBL" id="KAJ8932442.1"/>
    </source>
</evidence>
<organism evidence="1 2">
    <name type="scientific">Rhamnusium bicolor</name>
    <dbReference type="NCBI Taxonomy" id="1586634"/>
    <lineage>
        <taxon>Eukaryota</taxon>
        <taxon>Metazoa</taxon>
        <taxon>Ecdysozoa</taxon>
        <taxon>Arthropoda</taxon>
        <taxon>Hexapoda</taxon>
        <taxon>Insecta</taxon>
        <taxon>Pterygota</taxon>
        <taxon>Neoptera</taxon>
        <taxon>Endopterygota</taxon>
        <taxon>Coleoptera</taxon>
        <taxon>Polyphaga</taxon>
        <taxon>Cucujiformia</taxon>
        <taxon>Chrysomeloidea</taxon>
        <taxon>Cerambycidae</taxon>
        <taxon>Lepturinae</taxon>
        <taxon>Rhagiini</taxon>
        <taxon>Rhamnusium</taxon>
    </lineage>
</organism>
<protein>
    <submittedName>
        <fullName evidence="1">Uncharacterized protein</fullName>
    </submittedName>
</protein>
<gene>
    <name evidence="1" type="ORF">NQ314_014656</name>
</gene>
<dbReference type="EMBL" id="JANEYF010004047">
    <property type="protein sequence ID" value="KAJ8932442.1"/>
    <property type="molecule type" value="Genomic_DNA"/>
</dbReference>
<sequence>MKDAMEYLKTDEGVCLNIGNIPPLNVDDEMEPDYGININGEAENLNENVNEDLLAARQLQQQLINNYFNN</sequence>
<evidence type="ECO:0000313" key="2">
    <source>
        <dbReference type="Proteomes" id="UP001162156"/>
    </source>
</evidence>
<dbReference type="AlphaFoldDB" id="A0AAV8X217"/>
<dbReference type="Proteomes" id="UP001162156">
    <property type="component" value="Unassembled WGS sequence"/>
</dbReference>
<proteinExistence type="predicted"/>